<dbReference type="AlphaFoldDB" id="A0ABD5EBU3"/>
<comment type="caution">
    <text evidence="2">The sequence shown here is derived from an EMBL/GenBank/DDBJ whole genome shotgun (WGS) entry which is preliminary data.</text>
</comment>
<protein>
    <recommendedName>
        <fullName evidence="4">MerR family transcriptional regulator</fullName>
    </recommendedName>
</protein>
<evidence type="ECO:0000313" key="3">
    <source>
        <dbReference type="Proteomes" id="UP001183607"/>
    </source>
</evidence>
<accession>A0ABD5EBU3</accession>
<name>A0ABD5EBU3_9ACTN</name>
<organism evidence="2 3">
    <name type="scientific">Streptomyces evansiae</name>
    <dbReference type="NCBI Taxonomy" id="3075535"/>
    <lineage>
        <taxon>Bacteria</taxon>
        <taxon>Bacillati</taxon>
        <taxon>Actinomycetota</taxon>
        <taxon>Actinomycetes</taxon>
        <taxon>Kitasatosporales</taxon>
        <taxon>Streptomycetaceae</taxon>
        <taxon>Streptomyces</taxon>
    </lineage>
</organism>
<sequence length="282" mass="30962">MRTHPLTAIADKISPAETYTYADLAKLAGVSPTTVGKWGRGGWLGHGERDECGTGAPWRYSGQTLLQALTTSRRPEIPHQPLAPATSYGYGCRHEHEGTTCDCLATHNRLSRQRNRRQAEQRFPAEQQERFLRELRAGTPLPEAATLAGTTTRAVAKLALRDEDFRARYLRAREGLCLKNGPRRDDALTAPCGGEGAHRYGCRGRACYEKHQQSYRRPPGPSRGLARATERATEAGYPDLPSYLAAYPDLSGPALAARLGVAKHSIHRWRTSLTAPAPDTPA</sequence>
<proteinExistence type="predicted"/>
<dbReference type="EMBL" id="JAVRER010000056">
    <property type="protein sequence ID" value="MDT0418848.1"/>
    <property type="molecule type" value="Genomic_DNA"/>
</dbReference>
<dbReference type="RefSeq" id="WP_093853380.1">
    <property type="nucleotide sequence ID" value="NZ_JAVRER010000056.1"/>
</dbReference>
<gene>
    <name evidence="2" type="ORF">RM574_25540</name>
</gene>
<reference evidence="3" key="1">
    <citation type="submission" date="2023-07" db="EMBL/GenBank/DDBJ databases">
        <title>30 novel species of actinomycetes from the DSMZ collection.</title>
        <authorList>
            <person name="Nouioui I."/>
        </authorList>
    </citation>
    <scope>NUCLEOTIDE SEQUENCE [LARGE SCALE GENOMIC DNA]</scope>
    <source>
        <strain evidence="3">DSM 41982</strain>
    </source>
</reference>
<evidence type="ECO:0008006" key="4">
    <source>
        <dbReference type="Google" id="ProtNLM"/>
    </source>
</evidence>
<feature type="region of interest" description="Disordered" evidence="1">
    <location>
        <begin position="212"/>
        <end position="231"/>
    </location>
</feature>
<evidence type="ECO:0000313" key="2">
    <source>
        <dbReference type="EMBL" id="MDT0418848.1"/>
    </source>
</evidence>
<dbReference type="Proteomes" id="UP001183607">
    <property type="component" value="Unassembled WGS sequence"/>
</dbReference>
<evidence type="ECO:0000256" key="1">
    <source>
        <dbReference type="SAM" id="MobiDB-lite"/>
    </source>
</evidence>